<dbReference type="GO" id="GO:0008270">
    <property type="term" value="F:zinc ion binding"/>
    <property type="evidence" value="ECO:0007669"/>
    <property type="project" value="UniProtKB-KW"/>
</dbReference>
<feature type="region of interest" description="Disordered" evidence="4">
    <location>
        <begin position="440"/>
        <end position="606"/>
    </location>
</feature>
<keyword evidence="6" id="KW-1185">Reference proteome</keyword>
<dbReference type="InterPro" id="IPR056406">
    <property type="entry name" value="THD_CWZF3/5/7"/>
</dbReference>
<feature type="compositionally biased region" description="Polar residues" evidence="4">
    <location>
        <begin position="948"/>
        <end position="960"/>
    </location>
</feature>
<protein>
    <submittedName>
        <fullName evidence="7 8">Uncharacterized protein LOC105163168</fullName>
    </submittedName>
</protein>
<feature type="region of interest" description="Disordered" evidence="4">
    <location>
        <begin position="748"/>
        <end position="901"/>
    </location>
</feature>
<feature type="compositionally biased region" description="Polar residues" evidence="4">
    <location>
        <begin position="89"/>
        <end position="98"/>
    </location>
</feature>
<feature type="compositionally biased region" description="Low complexity" evidence="4">
    <location>
        <begin position="789"/>
        <end position="800"/>
    </location>
</feature>
<feature type="region of interest" description="Disordered" evidence="4">
    <location>
        <begin position="89"/>
        <end position="150"/>
    </location>
</feature>
<dbReference type="InterPro" id="IPR011124">
    <property type="entry name" value="Znf_CW"/>
</dbReference>
<dbReference type="PROSITE" id="PS51050">
    <property type="entry name" value="ZF_CW"/>
    <property type="match status" value="1"/>
</dbReference>
<evidence type="ECO:0000256" key="2">
    <source>
        <dbReference type="ARBA" id="ARBA00022771"/>
    </source>
</evidence>
<sequence>MISVGSRDGRKRLGLGLEMEETELEEGEALSYRDEEEDSTIDPDIALSYIEEKLQNVLGHFQKDFEGGVSAENLGAKFGGYGSFLPTYQRSPPWSHTRSPAEVRNYDSPRSPRKLHSEDQRQNSLASSSASPSARSGAASGKAASAGNTLKGNGCLQYRHAEGSSLKTEVSKKSVNPSDQRTLKVRIKVGSENLPTQKNAEIYSGLGLVVSPSSSLDDSPAASGGQCGKLLDVPEESPTSILQIMTSYPGELLLSPLSEDLIHLTEKMKLRGRCETKSMNKMNRESSGTLVNGSLSSRSNQKVLDQKKLKSYEKDDAFSTELTNPKNNGDKDNTVSLLKKEKDTDIDTLGCEELVSNALKLPLLSSSQHDALKDEAKGEIFSSFTEKEHFDSESAQDIGRIEKLGGRMGSPGQVFESRKGNLASNIAAFPEVNVCKAEKSHALDQSESNVSKGSKALSAAEPTGLSKQAVVQKGGSVSEEGFKPAREKSSTGAKRKQKVAQSIDAQGAYMTKDELVVESSLTPKSGKSPHTKGLVSKNNSRDLQKDHEKPRDTYKDFFGDVGFEDDDNESISGEMTSSGRLKDAQIVGKRSLSEDRNTSKDKYSGKISEKPLSAEKYPRFTSHLPPPGNGPSFEAPIGMVPLVNEDWVSCDKCQKWRLLPLGTNPKSLPDKWLCRMLTWLPGMNRCSIPEEETTNALRALYHPAASVSAPASENQQIQPNNSVVTSVGMASVDARYPDQEHQTVAVHTATISGKKKPGSIKAANSNDYDGSTQSSNSRKKNLATSGKISNLNSGNLSPSPDGCEYQHMRQSSSGLEKYNDIKKEKKSLVNSSDRGTSLKIRSKREADTDGSRASKRIKSEELHFDDENCTSDNGGTPSKAGRASTSLSNNTSGGDRRKYNKDLSGEAKTNMVSEMMHIPGTSDNGSLRSGKCDEKESVRKRKAKELHGSQTHPEPISSSGRHLDSGDFMEEMCESDHRKEKKARVSKSGGKDTDGTRASVGTERKSRGMKDQHNGQYLCNTQAADYLKSDVGSLQPPVAANSSSSKVSGSHRNKTSGQEVKGSPVESVSSSPLRFPKAEKVTSTSKKLLGKDDFRDSGSLAAASPRRLSCGEEGRNDRTGAVKNDAMLTVNDHATDVYNDHLGQSNQYASVKQHFDQCKSEERPNTNKSHNSGSHSKKSGKGLSSHSKDKTHASGSELDKFNSKASDPSHDSLDQVHLYEEKSKSRRNKPDDKSGTPSKGDKLVCKKDTAGGTSGESSKGQSQKKLGHDGQDAIKNHDKKHNLQSEHGNEKLPKKSNQAELCGSGKSNSLPPLARVQTETAASIHPVSVSKKEIGVKCLTDDATDNVDAPKAPNQRQKAENTNGKPIRHPTPNSHRVRDVEASSPVRRDSSSHAANNALKEAKDLKHLADRLKNNGSTDSNGFYFQAALKFLHGASLLESGSSESTKHNDLMHSMHIYSSTAKLCEFCAHEYEKSKDMAAAALAYKCMEVAYMRVIYSSHTSANRDRNELQTALQIVPPGESPSSSASDVDNLNHQAASDKAALAKVVGSPLVSGSHIITSRSRSGFLRILNFAQDVNFAMEASRKSRIAFTAATSRLGETSHKEGISSLKKALDFNFQDVEGLLRLVRVAMEAINR</sequence>
<dbReference type="Gene3D" id="3.30.40.100">
    <property type="match status" value="1"/>
</dbReference>
<dbReference type="GeneID" id="105163168"/>
<feature type="compositionally biased region" description="Polar residues" evidence="4">
    <location>
        <begin position="1354"/>
        <end position="1364"/>
    </location>
</feature>
<evidence type="ECO:0000256" key="4">
    <source>
        <dbReference type="SAM" id="MobiDB-lite"/>
    </source>
</evidence>
<evidence type="ECO:0000256" key="1">
    <source>
        <dbReference type="ARBA" id="ARBA00022723"/>
    </source>
</evidence>
<dbReference type="PANTHER" id="PTHR46524">
    <property type="entry name" value="CW-TYPE ZINC FINGER"/>
    <property type="match status" value="1"/>
</dbReference>
<feature type="compositionally biased region" description="Polar residues" evidence="4">
    <location>
        <begin position="762"/>
        <end position="788"/>
    </location>
</feature>
<feature type="region of interest" description="Disordered" evidence="4">
    <location>
        <begin position="1138"/>
        <end position="1311"/>
    </location>
</feature>
<feature type="compositionally biased region" description="Low complexity" evidence="4">
    <location>
        <begin position="126"/>
        <end position="147"/>
    </location>
</feature>
<dbReference type="PANTHER" id="PTHR46524:SF7">
    <property type="entry name" value="CW-TYPE ZINC FINGER"/>
    <property type="match status" value="1"/>
</dbReference>
<dbReference type="RefSeq" id="XP_020550578.1">
    <property type="nucleotide sequence ID" value="XM_020694919.1"/>
</dbReference>
<evidence type="ECO:0000313" key="6">
    <source>
        <dbReference type="Proteomes" id="UP000504604"/>
    </source>
</evidence>
<dbReference type="Proteomes" id="UP000504604">
    <property type="component" value="Linkage group LG6"/>
</dbReference>
<feature type="compositionally biased region" description="Basic and acidic residues" evidence="4">
    <location>
        <begin position="275"/>
        <end position="284"/>
    </location>
</feature>
<feature type="compositionally biased region" description="Basic and acidic residues" evidence="4">
    <location>
        <begin position="1186"/>
        <end position="1249"/>
    </location>
</feature>
<keyword evidence="2" id="KW-0863">Zinc-finger</keyword>
<dbReference type="KEGG" id="sind:105163168"/>
<evidence type="ECO:0000313" key="8">
    <source>
        <dbReference type="RefSeq" id="XP_020550578.1"/>
    </source>
</evidence>
<feature type="compositionally biased region" description="Basic and acidic residues" evidence="4">
    <location>
        <begin position="843"/>
        <end position="866"/>
    </location>
</feature>
<feature type="region of interest" description="Disordered" evidence="4">
    <location>
        <begin position="1344"/>
        <end position="1394"/>
    </location>
</feature>
<feature type="region of interest" description="Disordered" evidence="4">
    <location>
        <begin position="275"/>
        <end position="306"/>
    </location>
</feature>
<feature type="compositionally biased region" description="Basic and acidic residues" evidence="4">
    <location>
        <begin position="1153"/>
        <end position="1165"/>
    </location>
</feature>
<keyword evidence="3" id="KW-0862">Zinc</keyword>
<feature type="compositionally biased region" description="Basic and acidic residues" evidence="4">
    <location>
        <begin position="539"/>
        <end position="558"/>
    </location>
</feature>
<gene>
    <name evidence="7 8" type="primary">LOC105163168</name>
</gene>
<dbReference type="Pfam" id="PF07496">
    <property type="entry name" value="zf-CW"/>
    <property type="match status" value="1"/>
</dbReference>
<feature type="compositionally biased region" description="Low complexity" evidence="4">
    <location>
        <begin position="1255"/>
        <end position="1264"/>
    </location>
</feature>
<dbReference type="RefSeq" id="XP_011079717.1">
    <property type="nucleotide sequence ID" value="XM_011081415.2"/>
</dbReference>
<accession>A0A6I9TBC1</accession>
<feature type="compositionally biased region" description="Basic and acidic residues" evidence="4">
    <location>
        <begin position="480"/>
        <end position="489"/>
    </location>
</feature>
<dbReference type="Pfam" id="PF24756">
    <property type="entry name" value="THD_CWZF3-5-7"/>
    <property type="match status" value="1"/>
</dbReference>
<feature type="domain" description="CW-type" evidence="5">
    <location>
        <begin position="641"/>
        <end position="694"/>
    </location>
</feature>
<feature type="region of interest" description="Disordered" evidence="4">
    <location>
        <begin position="1"/>
        <end position="39"/>
    </location>
</feature>
<feature type="compositionally biased region" description="Basic and acidic residues" evidence="4">
    <location>
        <begin position="1109"/>
        <end position="1120"/>
    </location>
</feature>
<feature type="compositionally biased region" description="Basic and acidic residues" evidence="4">
    <location>
        <begin position="1002"/>
        <end position="1013"/>
    </location>
</feature>
<dbReference type="InterPro" id="IPR055300">
    <property type="entry name" value="CWZF3/5/7"/>
</dbReference>
<dbReference type="Gramene" id="SIN_1012511.t">
    <property type="protein sequence ID" value="SIN_1012511.t"/>
    <property type="gene ID" value="SIN_1012511"/>
</dbReference>
<feature type="compositionally biased region" description="Polar residues" evidence="4">
    <location>
        <begin position="285"/>
        <end position="303"/>
    </location>
</feature>
<feature type="compositionally biased region" description="Polar residues" evidence="4">
    <location>
        <begin position="1295"/>
        <end position="1310"/>
    </location>
</feature>
<feature type="compositionally biased region" description="Basic and acidic residues" evidence="4">
    <location>
        <begin position="817"/>
        <end position="827"/>
    </location>
</feature>
<reference evidence="7 8" key="1">
    <citation type="submission" date="2025-04" db="UniProtKB">
        <authorList>
            <consortium name="RefSeq"/>
        </authorList>
    </citation>
    <scope>IDENTIFICATION</scope>
</reference>
<feature type="compositionally biased region" description="Basic and acidic residues" evidence="4">
    <location>
        <begin position="1266"/>
        <end position="1293"/>
    </location>
</feature>
<name>A0A6I9TBC1_SESIN</name>
<feature type="compositionally biased region" description="Polar residues" evidence="4">
    <location>
        <begin position="883"/>
        <end position="893"/>
    </location>
</feature>
<evidence type="ECO:0000313" key="7">
    <source>
        <dbReference type="RefSeq" id="XP_011079717.1"/>
    </source>
</evidence>
<feature type="region of interest" description="Disordered" evidence="4">
    <location>
        <begin position="916"/>
        <end position="1016"/>
    </location>
</feature>
<feature type="compositionally biased region" description="Acidic residues" evidence="4">
    <location>
        <begin position="18"/>
        <end position="39"/>
    </location>
</feature>
<proteinExistence type="predicted"/>
<evidence type="ECO:0000256" key="3">
    <source>
        <dbReference type="ARBA" id="ARBA00022833"/>
    </source>
</evidence>
<feature type="compositionally biased region" description="Basic and acidic residues" evidence="4">
    <location>
        <begin position="591"/>
        <end position="606"/>
    </location>
</feature>
<feature type="compositionally biased region" description="Polar residues" evidence="4">
    <location>
        <begin position="570"/>
        <end position="579"/>
    </location>
</feature>
<feature type="compositionally biased region" description="Basic and acidic residues" evidence="4">
    <location>
        <begin position="1376"/>
        <end position="1391"/>
    </location>
</feature>
<dbReference type="OrthoDB" id="757982at2759"/>
<evidence type="ECO:0000259" key="5">
    <source>
        <dbReference type="PROSITE" id="PS51050"/>
    </source>
</evidence>
<feature type="region of interest" description="Disordered" evidence="4">
    <location>
        <begin position="1030"/>
        <end position="1126"/>
    </location>
</feature>
<keyword evidence="1" id="KW-0479">Metal-binding</keyword>
<organism evidence="6 7">
    <name type="scientific">Sesamum indicum</name>
    <name type="common">Oriental sesame</name>
    <name type="synonym">Sesamum orientale</name>
    <dbReference type="NCBI Taxonomy" id="4182"/>
    <lineage>
        <taxon>Eukaryota</taxon>
        <taxon>Viridiplantae</taxon>
        <taxon>Streptophyta</taxon>
        <taxon>Embryophyta</taxon>
        <taxon>Tracheophyta</taxon>
        <taxon>Spermatophyta</taxon>
        <taxon>Magnoliopsida</taxon>
        <taxon>eudicotyledons</taxon>
        <taxon>Gunneridae</taxon>
        <taxon>Pentapetalae</taxon>
        <taxon>asterids</taxon>
        <taxon>lamiids</taxon>
        <taxon>Lamiales</taxon>
        <taxon>Pedaliaceae</taxon>
        <taxon>Sesamum</taxon>
    </lineage>
</organism>